<feature type="region of interest" description="Disordered" evidence="2">
    <location>
        <begin position="579"/>
        <end position="628"/>
    </location>
</feature>
<feature type="region of interest" description="Disordered" evidence="2">
    <location>
        <begin position="320"/>
        <end position="406"/>
    </location>
</feature>
<dbReference type="Proteomes" id="UP001152024">
    <property type="component" value="Unassembled WGS sequence"/>
</dbReference>
<feature type="compositionally biased region" description="Basic and acidic residues" evidence="2">
    <location>
        <begin position="340"/>
        <end position="362"/>
    </location>
</feature>
<evidence type="ECO:0000313" key="4">
    <source>
        <dbReference type="EMBL" id="KAJ4131750.1"/>
    </source>
</evidence>
<keyword evidence="3" id="KW-0732">Signal</keyword>
<feature type="compositionally biased region" description="Basic and acidic residues" evidence="2">
    <location>
        <begin position="394"/>
        <end position="406"/>
    </location>
</feature>
<evidence type="ECO:0000256" key="3">
    <source>
        <dbReference type="SAM" id="SignalP"/>
    </source>
</evidence>
<feature type="compositionally biased region" description="Polar residues" evidence="2">
    <location>
        <begin position="1576"/>
        <end position="1585"/>
    </location>
</feature>
<feature type="chain" id="PRO_5047284210" evidence="3">
    <location>
        <begin position="21"/>
        <end position="1621"/>
    </location>
</feature>
<feature type="compositionally biased region" description="Basic and acidic residues" evidence="2">
    <location>
        <begin position="1489"/>
        <end position="1501"/>
    </location>
</feature>
<dbReference type="EMBL" id="JAOQBH010000008">
    <property type="protein sequence ID" value="KAJ4131750.1"/>
    <property type="molecule type" value="Genomic_DNA"/>
</dbReference>
<feature type="signal peptide" evidence="3">
    <location>
        <begin position="1"/>
        <end position="20"/>
    </location>
</feature>
<feature type="region of interest" description="Disordered" evidence="2">
    <location>
        <begin position="68"/>
        <end position="179"/>
    </location>
</feature>
<feature type="compositionally biased region" description="Basic residues" evidence="2">
    <location>
        <begin position="588"/>
        <end position="600"/>
    </location>
</feature>
<keyword evidence="1" id="KW-0175">Coiled coil</keyword>
<feature type="compositionally biased region" description="Basic and acidic residues" evidence="2">
    <location>
        <begin position="601"/>
        <end position="621"/>
    </location>
</feature>
<reference evidence="4" key="1">
    <citation type="submission" date="2022-09" db="EMBL/GenBank/DDBJ databases">
        <title>Fusarium specimens isolated from Avocado Roots.</title>
        <authorList>
            <person name="Stajich J."/>
            <person name="Roper C."/>
            <person name="Heimlech-Rivalta G."/>
        </authorList>
    </citation>
    <scope>NUCLEOTIDE SEQUENCE</scope>
    <source>
        <strain evidence="4">CF00095</strain>
    </source>
</reference>
<keyword evidence="5" id="KW-1185">Reference proteome</keyword>
<feature type="compositionally biased region" description="Basic and acidic residues" evidence="2">
    <location>
        <begin position="320"/>
        <end position="332"/>
    </location>
</feature>
<accession>A0ABQ8RDB2</accession>
<feature type="region of interest" description="Disordered" evidence="2">
    <location>
        <begin position="1572"/>
        <end position="1592"/>
    </location>
</feature>
<evidence type="ECO:0000256" key="2">
    <source>
        <dbReference type="SAM" id="MobiDB-lite"/>
    </source>
</evidence>
<comment type="caution">
    <text evidence="4">The sequence shown here is derived from an EMBL/GenBank/DDBJ whole genome shotgun (WGS) entry which is preliminary data.</text>
</comment>
<feature type="coiled-coil region" evidence="1">
    <location>
        <begin position="937"/>
        <end position="982"/>
    </location>
</feature>
<feature type="region of interest" description="Disordered" evidence="2">
    <location>
        <begin position="1480"/>
        <end position="1516"/>
    </location>
</feature>
<protein>
    <submittedName>
        <fullName evidence="4">Uncharacterized protein</fullName>
    </submittedName>
</protein>
<feature type="region of interest" description="Disordered" evidence="2">
    <location>
        <begin position="246"/>
        <end position="304"/>
    </location>
</feature>
<evidence type="ECO:0000313" key="5">
    <source>
        <dbReference type="Proteomes" id="UP001152024"/>
    </source>
</evidence>
<organism evidence="4 5">
    <name type="scientific">Fusarium equiseti</name>
    <name type="common">Fusarium scirpi</name>
    <dbReference type="NCBI Taxonomy" id="61235"/>
    <lineage>
        <taxon>Eukaryota</taxon>
        <taxon>Fungi</taxon>
        <taxon>Dikarya</taxon>
        <taxon>Ascomycota</taxon>
        <taxon>Pezizomycotina</taxon>
        <taxon>Sordariomycetes</taxon>
        <taxon>Hypocreomycetidae</taxon>
        <taxon>Hypocreales</taxon>
        <taxon>Nectriaceae</taxon>
        <taxon>Fusarium</taxon>
        <taxon>Fusarium incarnatum-equiseti species complex</taxon>
    </lineage>
</organism>
<sequence length="1621" mass="188601">MRFSTTVLVAIQASMGLAHAIPSPSTKYLDKIDNLIDEDHEKRGSLTGFRKKFLKGYELARSTTRHTFLVPEDEGHESKKHRHDNEHHHDHESEDRYNMKNKYEPQRHHVSEKPHSKTHHPKEDYNHEEHYHHSESYDNPKTRYHHSDYNYETEYPSKEHEYKKDYPTESPDSSDDRYSLNEHDFDKYFFKDHGVSSKEYESDDIGDSQGIPFKRWASNGDIMRQWWHPGQPKEYYRDANKEQTHSYKYEAEPRLPDTTGPREFKHNAKEHYKKPDYEKEDEKVYGPESQEKYHKQEHYEKNEGSTKLKGFYEFNFGHNPEEGKFLDDESHTTKHGGSGKLEEITFKKYYPKKSDKEDKEGDPNTAKKYGYRQYYPKKHSSSDEYKMDHHKKGKNEAYDSEEDKKHEYKKVHYPTQHEPKENTKFYRKQEVGQEDHGYKAKPYLKEHQTHYYDEPGYENVVPGFMWAGPGTVTKTPCASKEGCPYGHWHMLEPKDGEHRRIGITGTNIVVEPDYSRPDYKEDMVNHVLPGYEKVIPGFEWAGPGRVTEVPCPSVTDCPQGGWFMLAPRYGEHRRIAMNYPKNTPTPHPHPHPQPHSTRHFHQPDYKPRSPVRYEGRAHEKDNDEDEGEYKLIHRHSSHMGKRSIEARTPCSKKKDVKVKKLDPNKPLPRLSTTQLMNFEGLSSEKRAEIVSKYPWMDEELKKEFPTYKELTPRLITKLNEFWGTILLDRGANQLFIEAIKRKPRFVPRKRATPELGEGESNKIEALSKRADPVLSEDQIKRIEAAAPLLRRIVAGRLGFDPRVTEELATARGKFSADLIAKLNKEYARIMSDPKYKDLREKYLPDSKKAKRGEDIQKKYRLDKEQIQTIENTSPLLRRTLCEYCDVNMRLTSELVNAPTPFSKELIEKLNVEYTRVMNDFHFWRLRERFVDAPRFQKEKKAKEAKEAEEACKACKAKEVKEANEAREDKEAEKARKAKKFREAQRFCKAKEAKEAQQASKPISKRSEPQLSEKAIKKIEGLSYPIRRIVAKKLDLDPKLTAELVKTDKLSDNLIEKLNVEYGRIKNDPKYKDILDKFLSSSKRAEAEPDLSEAFSEAIVARMLRTDERTRQMAADILEMDPKIAKELVYSERLTPQLLEKLYGEWLRVKDDPKYAYAIRKLMKSTYKRSGDGIYKRRGDGKDYFGCSVDDFYAFTDMPSEERKKWLMERGTKEKTAEELADIERWTQADLEKLEAEFIRFKSITKYRRLHYKNPYIDPGVDRKVKRESEAPGITQEQLEKIIGMSSSARKIAALQLGISQELSEEVAYADTFSPELIKKLDKEYRRIKSDPKYNAVLKKFGNNKTKRDSYHKELTEQQLDKILHMKKSERRLIAETLNFKKDLAEEFIDCEEFTPHLVKTLNEVYSQVKGGRSYNKLKELFSDHEKRQLVPSTMNISQTERDPDWEVNLSPQFNSVQGLAEQFIKRLGEMIHDKVEEAKKQLKQQSVDDSAKKNKAPKGESSDAQQATVDTEATPSFNATKALDELIAGNSNKTVSSQNATGLTAPQAISNLNTTELLEPRDTASQNVTEIAADQPASNQTSTDSLQDKLEQSKKNGWCNEFLGGLENTLKEPVEAAKKDG</sequence>
<feature type="compositionally biased region" description="Basic and acidic residues" evidence="2">
    <location>
        <begin position="83"/>
        <end position="167"/>
    </location>
</feature>
<evidence type="ECO:0000256" key="1">
    <source>
        <dbReference type="SAM" id="Coils"/>
    </source>
</evidence>
<gene>
    <name evidence="4" type="ORF">NW768_005947</name>
</gene>
<proteinExistence type="predicted"/>
<name>A0ABQ8RDB2_FUSEQ</name>
<feature type="compositionally biased region" description="Polar residues" evidence="2">
    <location>
        <begin position="1502"/>
        <end position="1516"/>
    </location>
</feature>